<evidence type="ECO:0000313" key="2">
    <source>
        <dbReference type="Proteomes" id="UP000259421"/>
    </source>
</evidence>
<dbReference type="EMBL" id="MH588546">
    <property type="protein sequence ID" value="AXQ69464.1"/>
    <property type="molecule type" value="Genomic_DNA"/>
</dbReference>
<gene>
    <name evidence="1" type="ORF">CcrBL9_gp440</name>
</gene>
<reference evidence="2" key="1">
    <citation type="submission" date="2018-07" db="EMBL/GenBank/DDBJ databases">
        <title>Giant CbK-like Caulobacter bacteriophages have genetically divergent genomes.</title>
        <authorList>
            <person name="Wilson K.M."/>
            <person name="Ely B."/>
        </authorList>
    </citation>
    <scope>NUCLEOTIDE SEQUENCE [LARGE SCALE GENOMIC DNA]</scope>
</reference>
<organism evidence="1 2">
    <name type="scientific">Caulobacter phage CcrBL9</name>
    <dbReference type="NCBI Taxonomy" id="2283270"/>
    <lineage>
        <taxon>Viruses</taxon>
        <taxon>Duplodnaviria</taxon>
        <taxon>Heunggongvirae</taxon>
        <taxon>Uroviricota</taxon>
        <taxon>Caudoviricetes</taxon>
        <taxon>Jeanschmidtviridae</taxon>
        <taxon>Bertelyvirus</taxon>
        <taxon>Bertelyvirus BL9</taxon>
    </lineage>
</organism>
<evidence type="ECO:0000313" key="1">
    <source>
        <dbReference type="EMBL" id="AXQ69464.1"/>
    </source>
</evidence>
<protein>
    <submittedName>
        <fullName evidence="1">Uncharacterized protein</fullName>
    </submittedName>
</protein>
<accession>A0A385EC47</accession>
<reference evidence="1 2" key="2">
    <citation type="submission" date="2018-09" db="EMBL/GenBank/DDBJ databases">
        <title>Giant CbK-like Caulobacter bacteriophages have genetically divergent genomes.</title>
        <authorList>
            <person name="Wilson K."/>
            <person name="Ely B."/>
        </authorList>
    </citation>
    <scope>NUCLEOTIDE SEQUENCE [LARGE SCALE GENOMIC DNA]</scope>
</reference>
<dbReference type="Proteomes" id="UP000259421">
    <property type="component" value="Segment"/>
</dbReference>
<name>A0A385EC47_9CAUD</name>
<proteinExistence type="predicted"/>
<keyword evidence="2" id="KW-1185">Reference proteome</keyword>
<sequence length="145" mass="15912">MQLTVTTVESVEAWGDTLSLVKVKGIDKTVVANRKEDGSFRWTVGEPVVYVPENAVLPEDVLKARGYWDESKNKGLLGASKGNRVKNRVFGRTEDNPGVESSGLLFKIVVEQGYEWFVIGGALGNKRVFEGDDVADFLGVTEYVA</sequence>